<evidence type="ECO:0000313" key="2">
    <source>
        <dbReference type="EMBL" id="KQJ93337.1"/>
    </source>
</evidence>
<protein>
    <submittedName>
        <fullName evidence="2 3">Uncharacterized protein</fullName>
    </submittedName>
</protein>
<dbReference type="Gramene" id="KQJ93337">
    <property type="protein sequence ID" value="KQJ93337"/>
    <property type="gene ID" value="BRADI_3g03926v3"/>
</dbReference>
<reference evidence="3" key="3">
    <citation type="submission" date="2018-08" db="UniProtKB">
        <authorList>
            <consortium name="EnsemblPlants"/>
        </authorList>
    </citation>
    <scope>IDENTIFICATION</scope>
    <source>
        <strain evidence="3">cv. Bd21</strain>
    </source>
</reference>
<gene>
    <name evidence="2" type="ORF">BRADI_3g03926v3</name>
</gene>
<reference evidence="2 3" key="1">
    <citation type="journal article" date="2010" name="Nature">
        <title>Genome sequencing and analysis of the model grass Brachypodium distachyon.</title>
        <authorList>
            <consortium name="International Brachypodium Initiative"/>
        </authorList>
    </citation>
    <scope>NUCLEOTIDE SEQUENCE [LARGE SCALE GENOMIC DNA]</scope>
    <source>
        <strain evidence="2 3">Bd21</strain>
    </source>
</reference>
<organism evidence="2">
    <name type="scientific">Brachypodium distachyon</name>
    <name type="common">Purple false brome</name>
    <name type="synonym">Trachynia distachya</name>
    <dbReference type="NCBI Taxonomy" id="15368"/>
    <lineage>
        <taxon>Eukaryota</taxon>
        <taxon>Viridiplantae</taxon>
        <taxon>Streptophyta</taxon>
        <taxon>Embryophyta</taxon>
        <taxon>Tracheophyta</taxon>
        <taxon>Spermatophyta</taxon>
        <taxon>Magnoliopsida</taxon>
        <taxon>Liliopsida</taxon>
        <taxon>Poales</taxon>
        <taxon>Poaceae</taxon>
        <taxon>BOP clade</taxon>
        <taxon>Pooideae</taxon>
        <taxon>Stipodae</taxon>
        <taxon>Brachypodieae</taxon>
        <taxon>Brachypodium</taxon>
    </lineage>
</organism>
<keyword evidence="4" id="KW-1185">Reference proteome</keyword>
<evidence type="ECO:0000313" key="3">
    <source>
        <dbReference type="EnsemblPlants" id="KQJ93337"/>
    </source>
</evidence>
<dbReference type="AlphaFoldDB" id="A0A0Q3PV97"/>
<accession>A0A0Q3PV97</accession>
<name>A0A0Q3PV97_BRADI</name>
<proteinExistence type="predicted"/>
<dbReference type="EnsemblPlants" id="KQJ93337">
    <property type="protein sequence ID" value="KQJ93337"/>
    <property type="gene ID" value="BRADI_3g03926v3"/>
</dbReference>
<feature type="region of interest" description="Disordered" evidence="1">
    <location>
        <begin position="1"/>
        <end position="38"/>
    </location>
</feature>
<dbReference type="EMBL" id="CM000882">
    <property type="protein sequence ID" value="KQJ93337.1"/>
    <property type="molecule type" value="Genomic_DNA"/>
</dbReference>
<evidence type="ECO:0000256" key="1">
    <source>
        <dbReference type="SAM" id="MobiDB-lite"/>
    </source>
</evidence>
<dbReference type="InParanoid" id="A0A0Q3PV97"/>
<sequence>MEVGGGSPPTGWRQQERGVPASNNGTGDGGDARERRGWGIDAPAMTLGYGAPTAVGHDAVATKKVCTSKMIQPAVNACDPRTCQRNAENEFTKSGAQCPDHSVCTVQGHCVPAGCKYTE</sequence>
<evidence type="ECO:0000313" key="4">
    <source>
        <dbReference type="Proteomes" id="UP000008810"/>
    </source>
</evidence>
<reference evidence="2" key="2">
    <citation type="submission" date="2017-06" db="EMBL/GenBank/DDBJ databases">
        <title>WGS assembly of Brachypodium distachyon.</title>
        <authorList>
            <consortium name="The International Brachypodium Initiative"/>
            <person name="Lucas S."/>
            <person name="Harmon-Smith M."/>
            <person name="Lail K."/>
            <person name="Tice H."/>
            <person name="Grimwood J."/>
            <person name="Bruce D."/>
            <person name="Barry K."/>
            <person name="Shu S."/>
            <person name="Lindquist E."/>
            <person name="Wang M."/>
            <person name="Pitluck S."/>
            <person name="Vogel J.P."/>
            <person name="Garvin D.F."/>
            <person name="Mockler T.C."/>
            <person name="Schmutz J."/>
            <person name="Rokhsar D."/>
            <person name="Bevan M.W."/>
        </authorList>
    </citation>
    <scope>NUCLEOTIDE SEQUENCE</scope>
    <source>
        <strain evidence="2">Bd21</strain>
    </source>
</reference>
<dbReference type="Proteomes" id="UP000008810">
    <property type="component" value="Chromosome 3"/>
</dbReference>